<dbReference type="InterPro" id="IPR002477">
    <property type="entry name" value="Peptidoglycan-bd-like"/>
</dbReference>
<dbReference type="SUPFAM" id="SSF55846">
    <property type="entry name" value="N-acetylmuramoyl-L-alanine amidase-like"/>
    <property type="match status" value="1"/>
</dbReference>
<gene>
    <name evidence="3" type="ordered locus">GNIT_0630</name>
</gene>
<dbReference type="HOGENOM" id="CLU_346434_0_0_6"/>
<dbReference type="SUPFAM" id="SSF56601">
    <property type="entry name" value="beta-lactamase/transpeptidase-like"/>
    <property type="match status" value="1"/>
</dbReference>
<dbReference type="eggNOG" id="COG3023">
    <property type="taxonomic scope" value="Bacteria"/>
</dbReference>
<keyword evidence="4" id="KW-1185">Reference proteome</keyword>
<dbReference type="eggNOG" id="COG1680">
    <property type="taxonomic scope" value="Bacteria"/>
</dbReference>
<accession>G4QEM0</accession>
<dbReference type="OrthoDB" id="9794842at2"/>
<evidence type="ECO:0000259" key="2">
    <source>
        <dbReference type="SMART" id="SM00644"/>
    </source>
</evidence>
<dbReference type="FunFam" id="3.40.80.10:FF:000003">
    <property type="entry name" value="N-acetylmuramoyl-L-alanine amidase"/>
    <property type="match status" value="1"/>
</dbReference>
<dbReference type="Pfam" id="PF00144">
    <property type="entry name" value="Beta-lactamase"/>
    <property type="match status" value="1"/>
</dbReference>
<dbReference type="NCBIfam" id="NF002968">
    <property type="entry name" value="PRK03642.1"/>
    <property type="match status" value="1"/>
</dbReference>
<dbReference type="InterPro" id="IPR012338">
    <property type="entry name" value="Beta-lactam/transpept-like"/>
</dbReference>
<keyword evidence="1" id="KW-0378">Hydrolase</keyword>
<dbReference type="InterPro" id="IPR050789">
    <property type="entry name" value="Diverse_Enzym_Activities"/>
</dbReference>
<proteinExistence type="predicted"/>
<dbReference type="SMART" id="SM00644">
    <property type="entry name" value="Ami_2"/>
    <property type="match status" value="1"/>
</dbReference>
<dbReference type="Gene3D" id="3.40.80.10">
    <property type="entry name" value="Peptidoglycan recognition protein-like"/>
    <property type="match status" value="1"/>
</dbReference>
<dbReference type="GO" id="GO:0009253">
    <property type="term" value="P:peptidoglycan catabolic process"/>
    <property type="evidence" value="ECO:0007669"/>
    <property type="project" value="InterPro"/>
</dbReference>
<dbReference type="InterPro" id="IPR036365">
    <property type="entry name" value="PGBD-like_sf"/>
</dbReference>
<dbReference type="Pfam" id="PF01471">
    <property type="entry name" value="PG_binding_1"/>
    <property type="match status" value="1"/>
</dbReference>
<dbReference type="Gene3D" id="1.10.101.10">
    <property type="entry name" value="PGBD-like superfamily/PGBD"/>
    <property type="match status" value="1"/>
</dbReference>
<evidence type="ECO:0000256" key="1">
    <source>
        <dbReference type="ARBA" id="ARBA00022801"/>
    </source>
</evidence>
<dbReference type="CDD" id="cd06583">
    <property type="entry name" value="PGRP"/>
    <property type="match status" value="1"/>
</dbReference>
<feature type="domain" description="N-acetylmuramoyl-L-alanine amidase" evidence="2">
    <location>
        <begin position="31"/>
        <end position="199"/>
    </location>
</feature>
<dbReference type="PANTHER" id="PTHR43283">
    <property type="entry name" value="BETA-LACTAMASE-RELATED"/>
    <property type="match status" value="1"/>
</dbReference>
<dbReference type="SUPFAM" id="SSF47090">
    <property type="entry name" value="PGBD-like"/>
    <property type="match status" value="1"/>
</dbReference>
<sequence>MPNWTRLAQASLFASTVFLVACSSISDVEMMQSKNYSYRVKSLVMHFTAVNYQESVDALVAEGNVSSHYLIPKADDPSYPYRVPKVFQLVDENQRAWHAGISYWQGRSGLNDHSIGIEIVNTPSCQEDWPVDASAQAVIPEIMGAEKNRDLCVFPEFEEKQIQLLIKLSKEILARNPDIEPTAVIGHSDIAPARKNDPGPKFPWYRLYKEGIGAWYENDSLMHHWLAFNQTSPSLGLIQKALGTYGYDIVATGRMDQQTIDTLSAFQMHFVPWQVTGELNNQTAAAVFALLEKYFPTSYVQLNNIYQSEVLTAQMKQPQRIDLVQQYQLSKVFPDPAYQTPNEVRNRDLFKAYKGRGELIIETDGAKSADIFINGQKLGLDEFKQLQANKVSIHKRTVDGLNSLRVANIQPQGATIKVSIPYPTLADDVKPYEPLFQKVDRLINDKVKNGFPGATLAVVHKGKIIKRSSYGYAKKYIANGDLLTQTSQIEDKQLEAQRMTPEHMFDLYSNTQVFATSLAIMQLVSDGTIDLYKPLQYYIPEYRGSGREVIRVKDLLAQASGYADTLELYRPDNKYGEYFYSQNKIKTSRLLLTALPFDSFAGSTQQYSETNFMLLGLLVERVSGMPLDEYSQDKIYSPLGLKHTSFNPLKAGFSKDDFAATEVFGNTLPSNADFPNIRRNVLQGEVADEKAFYSMQGVSGHAGLFSNIDDLAILSQTLLNGGGYGDVKLFSQATMSQFLSPAGQSSSIGLGWKLANSDANKGLFSSYASASAYGHEDAAGTAVVIDPTLDLAIILLTNKQHSKVNIVEEGAVTAADSFETGKFGSVMSMIYEALIEFEAQNQLQHGN</sequence>
<dbReference type="EMBL" id="CP003060">
    <property type="protein sequence ID" value="AEP28783.1"/>
    <property type="molecule type" value="Genomic_DNA"/>
</dbReference>
<dbReference type="PROSITE" id="PS51257">
    <property type="entry name" value="PROKAR_LIPOPROTEIN"/>
    <property type="match status" value="1"/>
</dbReference>
<dbReference type="RefSeq" id="WP_014107660.1">
    <property type="nucleotide sequence ID" value="NC_016041.1"/>
</dbReference>
<evidence type="ECO:0000313" key="4">
    <source>
        <dbReference type="Proteomes" id="UP000009282"/>
    </source>
</evidence>
<reference evidence="3 4" key="1">
    <citation type="journal article" date="2011" name="J. Bacteriol.">
        <title>Complete genome sequence of seawater bacterium Glaciecola nitratireducens FR1064T.</title>
        <authorList>
            <person name="Bian F."/>
            <person name="Qin Q.L."/>
            <person name="Xie B.B."/>
            <person name="Shu Y.L."/>
            <person name="Zhang X.Y."/>
            <person name="Yu Y."/>
            <person name="Chen B."/>
            <person name="Chen X.L."/>
            <person name="Zhou B.C."/>
            <person name="Zhang Y.Z."/>
        </authorList>
    </citation>
    <scope>NUCLEOTIDE SEQUENCE [LARGE SCALE GENOMIC DNA]</scope>
    <source>
        <strain evidence="4">JCM 12485 / KCTC 12276 / FR1064</strain>
    </source>
</reference>
<dbReference type="Proteomes" id="UP000009282">
    <property type="component" value="Chromosome"/>
</dbReference>
<dbReference type="PANTHER" id="PTHR43283:SF11">
    <property type="entry name" value="BETA-LACTAMASE-RELATED DOMAIN-CONTAINING PROTEIN"/>
    <property type="match status" value="1"/>
</dbReference>
<dbReference type="GO" id="GO:0008745">
    <property type="term" value="F:N-acetylmuramoyl-L-alanine amidase activity"/>
    <property type="evidence" value="ECO:0007669"/>
    <property type="project" value="InterPro"/>
</dbReference>
<dbReference type="AlphaFoldDB" id="G4QEM0"/>
<dbReference type="KEGG" id="gni:GNIT_0630"/>
<dbReference type="InterPro" id="IPR001466">
    <property type="entry name" value="Beta-lactam-related"/>
</dbReference>
<dbReference type="Gene3D" id="3.40.710.10">
    <property type="entry name" value="DD-peptidase/beta-lactamase superfamily"/>
    <property type="match status" value="1"/>
</dbReference>
<name>G4QEM0_GLANF</name>
<protein>
    <recommendedName>
        <fullName evidence="2">N-acetylmuramoyl-L-alanine amidase domain-containing protein</fullName>
    </recommendedName>
</protein>
<evidence type="ECO:0000313" key="3">
    <source>
        <dbReference type="EMBL" id="AEP28783.1"/>
    </source>
</evidence>
<organism evidence="3 4">
    <name type="scientific">Glaciecola nitratireducens (strain JCM 12485 / KCTC 12276 / FR1064)</name>
    <dbReference type="NCBI Taxonomy" id="1085623"/>
    <lineage>
        <taxon>Bacteria</taxon>
        <taxon>Pseudomonadati</taxon>
        <taxon>Pseudomonadota</taxon>
        <taxon>Gammaproteobacteria</taxon>
        <taxon>Alteromonadales</taxon>
        <taxon>Alteromonadaceae</taxon>
        <taxon>Brumicola</taxon>
    </lineage>
</organism>
<dbReference type="Pfam" id="PF01510">
    <property type="entry name" value="Amidase_2"/>
    <property type="match status" value="1"/>
</dbReference>
<dbReference type="InterPro" id="IPR002502">
    <property type="entry name" value="Amidase_domain"/>
</dbReference>
<dbReference type="InterPro" id="IPR036366">
    <property type="entry name" value="PGBDSf"/>
</dbReference>
<dbReference type="InterPro" id="IPR036505">
    <property type="entry name" value="Amidase/PGRP_sf"/>
</dbReference>
<dbReference type="STRING" id="1085623.GNIT_0630"/>